<feature type="repeat" description="ANK" evidence="2">
    <location>
        <begin position="934"/>
        <end position="966"/>
    </location>
</feature>
<reference evidence="5" key="1">
    <citation type="submission" date="2023-06" db="EMBL/GenBank/DDBJ databases">
        <title>Conoideocrella luteorostrata (Hypocreales: Clavicipitaceae), a potential biocontrol fungus for elongate hemlock scale in United States Christmas tree production areas.</title>
        <authorList>
            <person name="Barrett H."/>
            <person name="Lovett B."/>
            <person name="Macias A.M."/>
            <person name="Stajich J.E."/>
            <person name="Kasson M.T."/>
        </authorList>
    </citation>
    <scope>NUCLEOTIDE SEQUENCE</scope>
    <source>
        <strain evidence="5">ARSEF 14590</strain>
    </source>
</reference>
<dbReference type="SMART" id="SM00248">
    <property type="entry name" value="ANK"/>
    <property type="match status" value="14"/>
</dbReference>
<sequence length="1558" mass="172334">MPSPAVLENSEYTVAWITALPIERAAAKVMLDEIHGETPQTQHLTDENLYILGSIGVHNVVITSLPNGDYGSTAATATAMHLLSSFHDIRIGLLVGVGGGIPKVEQGIDIRLGDVVVGKPQGIHGGVVQHDAGKRVAEGGFVRGKHLRAPPRVLLNAIAKIEAEHEINSSKIPQILNQVQEKNPKMATAQHGFIYQGMPNDRLFKSNYNHVEGFFGCVQCDRDEEVKRVERQTSDPAIHYGLVASGNCVIKDGIARDLIAEDCICFEMEAAGLVNDFPCLVVRGISDYADTHKNKQWQRYAALTAAAYAKELLGVIPADDIGKTKRATDVMTLSDDVHAIAAQVKEQGTRAEQVAICNWLSSVVYGHTHSDTIERRQAGTGEWLFQTDQVQKWLLLKGQTLLCHGIPGAGKTVIMSSMIEHLKNQFGPKSGAAVVYIYCSHQSQHQQKLGDILAVILRQMIQAHGTVHEIVREVYEQHYQNNSRPSTDNLVKLLQNVSNQMSRVFILIDALDECRPVWEVRDLLQTLFSFQAKTEASIFVTSRQIPAILDLFNNSLKLEIRAKEQDVSTYLNARLLELPSFVCEDHSVKEVIKERILNLMDGMFLLVHLHLDALRDMPTLGDVKQALKDLPKDLNQMYRLAYERLINQGEKRGKLARDVLLWVTFAQRLLSTTELRHALAVRSGERQLDKDFLLADANDLSSLCSGLVTIDRKSDIIRLVHHSTGEYFRGQGKSFLSGADKQICSSCITYLSFDVFESGFCASDQVFEKKLRNYPFYRYASHYWGHHARLGGPDVERSSVNFLQNLRKLSGCIQALLAVKHHEDDKGYSQRTVQKLTGGHVAAYFGLEHAVTGLVKLGWDMNAKDAAGLTPLSWAAQKGRTEVVSVLLDMGISPDDADCLGGTPLWWAARNGHAHVVNILLGLAAVQPDHESQSGLTALAWAADAGHLAVVKQLTALNTDVSINSRDKTHHQTPLLRAAKNGHYDVVQHLLTCDGIDVDCEDSQGRNSISWAAGNGYHNIVSVLWDISILDVKSRSGQTPLSYAGENGHKDIVRTLLSVAELERSPNPIENSQSNREKKRIHRSSIDPDSRSNSGRTVLSYASEYGHMDVVEQLLETNLVDSDLESNEHRLPLSYAIENGHQDVALRLLATNHTKPDRLGEPLVWAAEKGLILVVEQIIAIDGVPLNYRSLNHGRTALHRAVSQGVDPVVKLLLSVAAVNPDPVDDIGRTPLWSASGSGYYAIVEMLLHTGRVDVNHTDNMFSSTPLSEAVHYKKADVAKLFISTNGVNIDMKGCDGCTPLSLAARNGMDDVVALLAKSESVELDSQDNRGLTPLDWAKRNHHEGTVNQIRNAAKARGLCIQTSSAAAESLDQITDTANRFSFPCVSRFEIGDLEARAFVKCDQSVVIKSIYLEEDSPGNHVGIRYLSSAPIAAYHESVDNPVLELKVSITSKDQGWSSYPNYHGTYSHTYSWFEVSVRSSADTKPPKKEIVRNVHAGSEYKTHTVSWTVNSEDERQSRWVRSLRRGDYIDLTIWAEFAGWENHVEAAEMTVVTTLKR</sequence>
<feature type="repeat" description="ANK" evidence="2">
    <location>
        <begin position="867"/>
        <end position="899"/>
    </location>
</feature>
<dbReference type="EMBL" id="JASWJB010000015">
    <property type="protein sequence ID" value="KAK2612508.1"/>
    <property type="molecule type" value="Genomic_DNA"/>
</dbReference>
<dbReference type="GO" id="GO:0003824">
    <property type="term" value="F:catalytic activity"/>
    <property type="evidence" value="ECO:0007669"/>
    <property type="project" value="InterPro"/>
</dbReference>
<dbReference type="Pfam" id="PF24883">
    <property type="entry name" value="NPHP3_N"/>
    <property type="match status" value="1"/>
</dbReference>
<organism evidence="5 6">
    <name type="scientific">Conoideocrella luteorostrata</name>
    <dbReference type="NCBI Taxonomy" id="1105319"/>
    <lineage>
        <taxon>Eukaryota</taxon>
        <taxon>Fungi</taxon>
        <taxon>Dikarya</taxon>
        <taxon>Ascomycota</taxon>
        <taxon>Pezizomycotina</taxon>
        <taxon>Sordariomycetes</taxon>
        <taxon>Hypocreomycetidae</taxon>
        <taxon>Hypocreales</taxon>
        <taxon>Clavicipitaceae</taxon>
        <taxon>Conoideocrella</taxon>
    </lineage>
</organism>
<dbReference type="Gene3D" id="3.40.50.300">
    <property type="entry name" value="P-loop containing nucleotide triphosphate hydrolases"/>
    <property type="match status" value="1"/>
</dbReference>
<dbReference type="PANTHER" id="PTHR46082:SF11">
    <property type="entry name" value="AAA+ ATPASE DOMAIN-CONTAINING PROTEIN-RELATED"/>
    <property type="match status" value="1"/>
</dbReference>
<dbReference type="GO" id="GO:0009116">
    <property type="term" value="P:nucleoside metabolic process"/>
    <property type="evidence" value="ECO:0007669"/>
    <property type="project" value="InterPro"/>
</dbReference>
<dbReference type="Pfam" id="PF12796">
    <property type="entry name" value="Ank_2"/>
    <property type="match status" value="5"/>
</dbReference>
<dbReference type="InterPro" id="IPR027417">
    <property type="entry name" value="P-loop_NTPase"/>
</dbReference>
<feature type="region of interest" description="Disordered" evidence="3">
    <location>
        <begin position="1064"/>
        <end position="1095"/>
    </location>
</feature>
<dbReference type="InterPro" id="IPR054471">
    <property type="entry name" value="GPIID_WHD"/>
</dbReference>
<dbReference type="SUPFAM" id="SSF48403">
    <property type="entry name" value="Ankyrin repeat"/>
    <property type="match status" value="2"/>
</dbReference>
<proteinExistence type="predicted"/>
<dbReference type="Gene3D" id="1.25.40.20">
    <property type="entry name" value="Ankyrin repeat-containing domain"/>
    <property type="match status" value="4"/>
</dbReference>
<dbReference type="InterPro" id="IPR036770">
    <property type="entry name" value="Ankyrin_rpt-contain_sf"/>
</dbReference>
<dbReference type="Gene3D" id="3.40.50.1580">
    <property type="entry name" value="Nucleoside phosphorylase domain"/>
    <property type="match status" value="1"/>
</dbReference>
<name>A0AAJ0FY85_9HYPO</name>
<evidence type="ECO:0000256" key="2">
    <source>
        <dbReference type="PROSITE-ProRule" id="PRU00023"/>
    </source>
</evidence>
<dbReference type="SUPFAM" id="SSF53167">
    <property type="entry name" value="Purine and uridine phosphorylases"/>
    <property type="match status" value="1"/>
</dbReference>
<dbReference type="PROSITE" id="PS50297">
    <property type="entry name" value="ANK_REP_REGION"/>
    <property type="match status" value="3"/>
</dbReference>
<feature type="repeat" description="ANK" evidence="2">
    <location>
        <begin position="970"/>
        <end position="1003"/>
    </location>
</feature>
<protein>
    <recommendedName>
        <fullName evidence="4">NACHT domain-containing protein</fullName>
    </recommendedName>
</protein>
<dbReference type="PROSITE" id="PS50088">
    <property type="entry name" value="ANK_REPEAT"/>
    <property type="match status" value="5"/>
</dbReference>
<comment type="caution">
    <text evidence="5">The sequence shown here is derived from an EMBL/GenBank/DDBJ whole genome shotgun (WGS) entry which is preliminary data.</text>
</comment>
<dbReference type="InterPro" id="IPR002110">
    <property type="entry name" value="Ankyrin_rpt"/>
</dbReference>
<dbReference type="Pfam" id="PF22939">
    <property type="entry name" value="WHD_GPIID"/>
    <property type="match status" value="1"/>
</dbReference>
<dbReference type="InterPro" id="IPR056884">
    <property type="entry name" value="NPHP3-like_N"/>
</dbReference>
<dbReference type="InterPro" id="IPR035994">
    <property type="entry name" value="Nucleoside_phosphorylase_sf"/>
</dbReference>
<dbReference type="InterPro" id="IPR007111">
    <property type="entry name" value="NACHT_NTPase"/>
</dbReference>
<accession>A0AAJ0FY85</accession>
<evidence type="ECO:0000259" key="4">
    <source>
        <dbReference type="PROSITE" id="PS50837"/>
    </source>
</evidence>
<dbReference type="SUPFAM" id="SSF52540">
    <property type="entry name" value="P-loop containing nucleoside triphosphate hydrolases"/>
    <property type="match status" value="1"/>
</dbReference>
<feature type="repeat" description="ANK" evidence="2">
    <location>
        <begin position="1193"/>
        <end position="1218"/>
    </location>
</feature>
<evidence type="ECO:0000313" key="6">
    <source>
        <dbReference type="Proteomes" id="UP001251528"/>
    </source>
</evidence>
<feature type="repeat" description="ANK" evidence="2">
    <location>
        <begin position="1036"/>
        <end position="1058"/>
    </location>
</feature>
<feature type="domain" description="NACHT" evidence="4">
    <location>
        <begin position="399"/>
        <end position="543"/>
    </location>
</feature>
<evidence type="ECO:0000313" key="5">
    <source>
        <dbReference type="EMBL" id="KAK2612508.1"/>
    </source>
</evidence>
<gene>
    <name evidence="5" type="ORF">QQS21_001446</name>
</gene>
<dbReference type="PROSITE" id="PS50837">
    <property type="entry name" value="NACHT"/>
    <property type="match status" value="1"/>
</dbReference>
<dbReference type="Proteomes" id="UP001251528">
    <property type="component" value="Unassembled WGS sequence"/>
</dbReference>
<evidence type="ECO:0000256" key="3">
    <source>
        <dbReference type="SAM" id="MobiDB-lite"/>
    </source>
</evidence>
<keyword evidence="6" id="KW-1185">Reference proteome</keyword>
<dbReference type="InterPro" id="IPR053137">
    <property type="entry name" value="NLR-like"/>
</dbReference>
<evidence type="ECO:0000256" key="1">
    <source>
        <dbReference type="ARBA" id="ARBA00022737"/>
    </source>
</evidence>
<keyword evidence="2" id="KW-0040">ANK repeat</keyword>
<dbReference type="PANTHER" id="PTHR46082">
    <property type="entry name" value="ATP/GTP-BINDING PROTEIN-RELATED"/>
    <property type="match status" value="1"/>
</dbReference>
<keyword evidence="1" id="KW-0677">Repeat</keyword>